<organism evidence="2">
    <name type="scientific">Leucosporidium scottii</name>
    <dbReference type="NCBI Taxonomy" id="5278"/>
    <lineage>
        <taxon>Eukaryota</taxon>
        <taxon>Fungi</taxon>
        <taxon>Dikarya</taxon>
        <taxon>Basidiomycota</taxon>
        <taxon>Pucciniomycotina</taxon>
        <taxon>Microbotryomycetes</taxon>
        <taxon>Leucosporidiales</taxon>
        <taxon>Leucosporidium</taxon>
    </lineage>
</organism>
<accession>A0A0H5FSQ3</accession>
<evidence type="ECO:0000313" key="2">
    <source>
        <dbReference type="EMBL" id="CRX78971.1"/>
    </source>
</evidence>
<reference evidence="2" key="1">
    <citation type="submission" date="2015-06" db="EMBL/GenBank/DDBJ databases">
        <title>Genetic Architecture Underlying Mating-Type Determination in the Yeast Leucosporidium scottii and the Evolution of Mating Systems in Basidiomycetes.</title>
        <authorList>
            <person name="Maia T.M."/>
            <person name="Lopes S."/>
            <person name="Almeida J.M.G.C.F."/>
            <person name="Rosa L.H."/>
            <person name="Sampaio J.P."/>
            <person name="Goncalves P."/>
            <person name="Coelho M.A."/>
        </authorList>
    </citation>
    <scope>NUCLEOTIDE SEQUENCE</scope>
</reference>
<dbReference type="SUPFAM" id="SSF52047">
    <property type="entry name" value="RNI-like"/>
    <property type="match status" value="1"/>
</dbReference>
<evidence type="ECO:0008006" key="3">
    <source>
        <dbReference type="Google" id="ProtNLM"/>
    </source>
</evidence>
<dbReference type="PANTHER" id="PTHR13318">
    <property type="entry name" value="PARTNER OF PAIRED, ISOFORM B-RELATED"/>
    <property type="match status" value="1"/>
</dbReference>
<dbReference type="EMBL" id="LN868506">
    <property type="protein sequence ID" value="CRX78971.1"/>
    <property type="molecule type" value="Genomic_DNA"/>
</dbReference>
<protein>
    <recommendedName>
        <fullName evidence="3">F-box domain-containing protein</fullName>
    </recommendedName>
</protein>
<feature type="non-terminal residue" evidence="2">
    <location>
        <position position="1"/>
    </location>
</feature>
<feature type="region of interest" description="Disordered" evidence="1">
    <location>
        <begin position="1"/>
        <end position="32"/>
    </location>
</feature>
<dbReference type="GO" id="GO:0019005">
    <property type="term" value="C:SCF ubiquitin ligase complex"/>
    <property type="evidence" value="ECO:0007669"/>
    <property type="project" value="TreeGrafter"/>
</dbReference>
<proteinExistence type="predicted"/>
<dbReference type="InterPro" id="IPR032675">
    <property type="entry name" value="LRR_dom_sf"/>
</dbReference>
<dbReference type="Gene3D" id="3.80.10.10">
    <property type="entry name" value="Ribonuclease Inhibitor"/>
    <property type="match status" value="2"/>
</dbReference>
<sequence length="616" mass="65556">MAPKRVATTSSAPSAKRRKAPGGGSGIGAPSQADDTARLIHAHHAAEHATGGTSYLSRRSVNQAGRLRSLADISLQASAEGLLETLKLPPKAPGASASVSSVGWDKERDVASTQEAAALREYVRSLPEALATRLMGAVVELAATAINDETDGGGISVSSTAPLPLLLSLNDPSQVLALATIFLHSNTTKLSFHAISAPALLVGRISACTNLRELDMSSLITLGDQALARVLPSLSRLEKINLRGCTKVGDASVIALSKATEQRLKVVNLSLTAVTVKGLISLLARCSALEVLKLANVNGLVSSSPFHAFADIDLSPPQNEKAVMTLVDESTNAAVGWRHIPLSNLRTLKLRSTDCTEAALGRLLVLCALSLTRLDISYTAVKSLDIVSRALHTAPTWQLEKLVASGLPLTPATLKGFFEPLAARPEVERSRFHTLKLGSIPNASIKAPGLTDTVLAGILPYLETLSGLENVSFFQNWDLGKRAEPMSRFMEVIGRRCKTLDLTIPLQDYHLEGLFPPLAEDGSTLDTPIDPPRLQTLILDSSKITDAAAGPISECHDLRALHVAETKISTRFLATLMAACPLLSNVNLTSCRGVPVTQRRTWFEAWARGDVVVDEV</sequence>
<evidence type="ECO:0000256" key="1">
    <source>
        <dbReference type="SAM" id="MobiDB-lite"/>
    </source>
</evidence>
<dbReference type="SMART" id="SM00367">
    <property type="entry name" value="LRR_CC"/>
    <property type="match status" value="2"/>
</dbReference>
<gene>
    <name evidence="2" type="ORF">ls5930a1_00039</name>
</gene>
<name>A0A0H5FSQ3_9BASI</name>
<dbReference type="AlphaFoldDB" id="A0A0H5FSQ3"/>
<dbReference type="GO" id="GO:0031146">
    <property type="term" value="P:SCF-dependent proteasomal ubiquitin-dependent protein catabolic process"/>
    <property type="evidence" value="ECO:0007669"/>
    <property type="project" value="TreeGrafter"/>
</dbReference>
<dbReference type="InterPro" id="IPR006553">
    <property type="entry name" value="Leu-rich_rpt_Cys-con_subtyp"/>
</dbReference>